<dbReference type="Proteomes" id="UP001190336">
    <property type="component" value="Chromosome"/>
</dbReference>
<dbReference type="SUPFAM" id="SSF53474">
    <property type="entry name" value="alpha/beta-Hydrolases"/>
    <property type="match status" value="1"/>
</dbReference>
<reference evidence="2 3" key="1">
    <citation type="submission" date="2023-08" db="EMBL/GenBank/DDBJ databases">
        <authorList>
            <person name="Folkvardsen B D."/>
            <person name="Norman A."/>
        </authorList>
    </citation>
    <scope>NUCLEOTIDE SEQUENCE [LARGE SCALE GENOMIC DNA]</scope>
    <source>
        <strain evidence="2 3">Mu0083</strain>
    </source>
</reference>
<dbReference type="InterPro" id="IPR000073">
    <property type="entry name" value="AB_hydrolase_1"/>
</dbReference>
<organism evidence="2 3">
    <name type="scientific">[Mycobacterium] kokjensenii</name>
    <dbReference type="NCBI Taxonomy" id="3064287"/>
    <lineage>
        <taxon>Bacteria</taxon>
        <taxon>Bacillati</taxon>
        <taxon>Actinomycetota</taxon>
        <taxon>Actinomycetes</taxon>
        <taxon>Mycobacteriales</taxon>
        <taxon>Mycobacteriaceae</taxon>
        <taxon>Mycolicibacter</taxon>
    </lineage>
</organism>
<protein>
    <submittedName>
        <fullName evidence="2">Alpha/beta fold hydrolase</fullName>
    </submittedName>
</protein>
<dbReference type="PANTHER" id="PTHR43798:SF33">
    <property type="entry name" value="HYDROLASE, PUTATIVE (AFU_ORTHOLOGUE AFUA_2G14860)-RELATED"/>
    <property type="match status" value="1"/>
</dbReference>
<dbReference type="EMBL" id="OY726394">
    <property type="protein sequence ID" value="CAJ1500173.1"/>
    <property type="molecule type" value="Genomic_DNA"/>
</dbReference>
<dbReference type="RefSeq" id="WP_308473154.1">
    <property type="nucleotide sequence ID" value="NZ_OY726394.1"/>
</dbReference>
<evidence type="ECO:0000259" key="1">
    <source>
        <dbReference type="Pfam" id="PF00561"/>
    </source>
</evidence>
<name>A0ABN9N452_9MYCO</name>
<keyword evidence="3" id="KW-1185">Reference proteome</keyword>
<accession>A0ABN9N452</accession>
<dbReference type="GO" id="GO:0016787">
    <property type="term" value="F:hydrolase activity"/>
    <property type="evidence" value="ECO:0007669"/>
    <property type="project" value="UniProtKB-KW"/>
</dbReference>
<dbReference type="PANTHER" id="PTHR43798">
    <property type="entry name" value="MONOACYLGLYCEROL LIPASE"/>
    <property type="match status" value="1"/>
</dbReference>
<feature type="domain" description="AB hydrolase-1" evidence="1">
    <location>
        <begin position="28"/>
        <end position="136"/>
    </location>
</feature>
<sequence>MTTPTTVTSADGVNLAVYAYTEVDPQRPTILAIHGYPDNHHVWDGVARALIEQQPDRYNIVAYDVRGAGESTAPADRSGYRFPRLVADVAAVIEHLGVDQVHLLGHDWGSIQGWAAITDAGVAAKIASYTSISGPHLDYAGRFLRSPRDLRTLGDVVRQFLESSYIWLFLTPRLPEALFRSGVGVKVLGWLDRIGRSGKPQPAVPRGENDYVNGLNLYRANMPGPLLRPATPLPVTDVAVQVLAPRLDLFVSPALQRYTGAIPANHRVLDIAGGHWVVADRPDVIARHTDEWVQLSVAAAVDGNDVRPA</sequence>
<dbReference type="Pfam" id="PF00561">
    <property type="entry name" value="Abhydrolase_1"/>
    <property type="match status" value="1"/>
</dbReference>
<proteinExistence type="predicted"/>
<evidence type="ECO:0000313" key="3">
    <source>
        <dbReference type="Proteomes" id="UP001190336"/>
    </source>
</evidence>
<gene>
    <name evidence="2" type="ORF">MU0083_002365</name>
</gene>
<dbReference type="InterPro" id="IPR000639">
    <property type="entry name" value="Epox_hydrolase-like"/>
</dbReference>
<dbReference type="InterPro" id="IPR050266">
    <property type="entry name" value="AB_hydrolase_sf"/>
</dbReference>
<dbReference type="PRINTS" id="PR00412">
    <property type="entry name" value="EPOXHYDRLASE"/>
</dbReference>
<dbReference type="InterPro" id="IPR029058">
    <property type="entry name" value="AB_hydrolase_fold"/>
</dbReference>
<keyword evidence="2" id="KW-0378">Hydrolase</keyword>
<dbReference type="Gene3D" id="3.40.50.1820">
    <property type="entry name" value="alpha/beta hydrolase"/>
    <property type="match status" value="1"/>
</dbReference>
<evidence type="ECO:0000313" key="2">
    <source>
        <dbReference type="EMBL" id="CAJ1500173.1"/>
    </source>
</evidence>